<dbReference type="Proteomes" id="UP000015101">
    <property type="component" value="Unassembled WGS sequence"/>
</dbReference>
<evidence type="ECO:0000313" key="3">
    <source>
        <dbReference type="EMBL" id="ESO12988.1"/>
    </source>
</evidence>
<dbReference type="GeneID" id="20198370"/>
<feature type="domain" description="Glycosyl hydrolase family 13 catalytic" evidence="2">
    <location>
        <begin position="110"/>
        <end position="423"/>
    </location>
</feature>
<dbReference type="GO" id="GO:1904273">
    <property type="term" value="P:L-alanine import across plasma membrane"/>
    <property type="evidence" value="ECO:0000318"/>
    <property type="project" value="GO_Central"/>
</dbReference>
<evidence type="ECO:0000313" key="5">
    <source>
        <dbReference type="Proteomes" id="UP000015101"/>
    </source>
</evidence>
<keyword evidence="1" id="KW-0472">Membrane</keyword>
<keyword evidence="5" id="KW-1185">Reference proteome</keyword>
<reference evidence="5" key="1">
    <citation type="submission" date="2012-12" db="EMBL/GenBank/DDBJ databases">
        <authorList>
            <person name="Hellsten U."/>
            <person name="Grimwood J."/>
            <person name="Chapman J.A."/>
            <person name="Shapiro H."/>
            <person name="Aerts A."/>
            <person name="Otillar R.P."/>
            <person name="Terry A.Y."/>
            <person name="Boore J.L."/>
            <person name="Simakov O."/>
            <person name="Marletaz F."/>
            <person name="Cho S.-J."/>
            <person name="Edsinger-Gonzales E."/>
            <person name="Havlak P."/>
            <person name="Kuo D.-H."/>
            <person name="Larsson T."/>
            <person name="Lv J."/>
            <person name="Arendt D."/>
            <person name="Savage R."/>
            <person name="Osoegawa K."/>
            <person name="de Jong P."/>
            <person name="Lindberg D.R."/>
            <person name="Seaver E.C."/>
            <person name="Weisblat D.A."/>
            <person name="Putnam N.H."/>
            <person name="Grigoriev I.V."/>
            <person name="Rokhsar D.S."/>
        </authorList>
    </citation>
    <scope>NUCLEOTIDE SEQUENCE</scope>
</reference>
<dbReference type="EMBL" id="AMQM01000275">
    <property type="status" value="NOT_ANNOTATED_CDS"/>
    <property type="molecule type" value="Genomic_DNA"/>
</dbReference>
<dbReference type="SMART" id="SM00642">
    <property type="entry name" value="Aamy"/>
    <property type="match status" value="1"/>
</dbReference>
<dbReference type="Gene3D" id="3.20.20.80">
    <property type="entry name" value="Glycosidases"/>
    <property type="match status" value="1"/>
</dbReference>
<dbReference type="EMBL" id="KB095811">
    <property type="protein sequence ID" value="ESO12988.1"/>
    <property type="molecule type" value="Genomic_DNA"/>
</dbReference>
<dbReference type="PANTHER" id="PTHR46673">
    <property type="entry name" value="4F2 CELL-SURFACE ANTIGEN HEAVY CHAIN"/>
    <property type="match status" value="1"/>
</dbReference>
<proteinExistence type="predicted"/>
<dbReference type="InParanoid" id="T1EP70"/>
<reference evidence="4" key="3">
    <citation type="submission" date="2015-06" db="UniProtKB">
        <authorList>
            <consortium name="EnsemblMetazoa"/>
        </authorList>
    </citation>
    <scope>IDENTIFICATION</scope>
</reference>
<protein>
    <recommendedName>
        <fullName evidence="2">Glycosyl hydrolase family 13 catalytic domain-containing protein</fullName>
    </recommendedName>
</protein>
<dbReference type="InterPro" id="IPR017853">
    <property type="entry name" value="GH"/>
</dbReference>
<keyword evidence="1" id="KW-0812">Transmembrane</keyword>
<dbReference type="OMA" id="CELYHET"/>
<keyword evidence="1" id="KW-1133">Transmembrane helix</keyword>
<dbReference type="GO" id="GO:0016323">
    <property type="term" value="C:basolateral plasma membrane"/>
    <property type="evidence" value="ECO:0000318"/>
    <property type="project" value="GO_Central"/>
</dbReference>
<dbReference type="OrthoDB" id="6284736at2759"/>
<dbReference type="GO" id="GO:1903801">
    <property type="term" value="P:L-leucine import across plasma membrane"/>
    <property type="evidence" value="ECO:0000318"/>
    <property type="project" value="GO_Central"/>
</dbReference>
<dbReference type="HOGENOM" id="CLU_006462_8_2_1"/>
<dbReference type="InterPro" id="IPR042280">
    <property type="entry name" value="SLC3A2"/>
</dbReference>
<evidence type="ECO:0000256" key="1">
    <source>
        <dbReference type="SAM" id="Phobius"/>
    </source>
</evidence>
<sequence>MEGETVELKSDVEANNVGGELNITFSKSPTEDGVKPFQVDTSDDYCGLKKEDLLKYAKDPYWVRLRIILLVLFSILWIAMLVSAIVIIVLTPKCPPRPHQEWWETAVIYQVPVEAFHDSNGDKVGDLKGLTEKLDYIKHTLKADAIAMSPIYKYGLEPTNFNYSIPSPPLGTLNDFIHLVNSARKKDLKIVLDFDFVKLNEDLKSPENKKLDDMLWNWLKLKIDGIKIINENGISNEQINHWKQLFENFTNQDTQTTQKHPKVLMEYKAGRSTNELTSLKTSTNFVPVNEALLSMKIDCKAKCVSDLVHKWLSDIGPTSKISNWMFGGSKNGRIASRMVDRHAEINGDGMLNAANLLLMTLPGSAFVYYGDEIGMKDSALNELNVNPMHWDDSSSMEGNSTKDSNSTDQNVEMYFMLQYQSAHGSGMSHLKVFQKYVFLRKEPSLKWGTLHASILKNVYFYLRKAEGHSNLLVAINFGPGPSAVNLRSGKMADKIPAVNAIIATSTYNFEGKRIDLFADGTEIDLGVPILLHAGEGIVLKWDDPKSWF</sequence>
<dbReference type="PANTHER" id="PTHR46673:SF1">
    <property type="entry name" value="4F2 CELL-SURFACE ANTIGEN HEAVY CHAIN"/>
    <property type="match status" value="1"/>
</dbReference>
<dbReference type="EnsemblMetazoa" id="HelroT159582">
    <property type="protein sequence ID" value="HelroP159582"/>
    <property type="gene ID" value="HelroG159582"/>
</dbReference>
<dbReference type="RefSeq" id="XP_009009708.1">
    <property type="nucleotide sequence ID" value="XM_009011460.1"/>
</dbReference>
<gene>
    <name evidence="4" type="primary">20198370</name>
    <name evidence="3" type="ORF">HELRODRAFT_159582</name>
</gene>
<name>T1EP70_HELRO</name>
<dbReference type="InterPro" id="IPR006047">
    <property type="entry name" value="GH13_cat_dom"/>
</dbReference>
<dbReference type="STRING" id="6412.T1EP70"/>
<feature type="transmembrane region" description="Helical" evidence="1">
    <location>
        <begin position="67"/>
        <end position="90"/>
    </location>
</feature>
<accession>T1EP70</accession>
<dbReference type="Pfam" id="PF16028">
    <property type="entry name" value="SLC3A2_N"/>
    <property type="match status" value="1"/>
</dbReference>
<dbReference type="GO" id="GO:0016324">
    <property type="term" value="C:apical plasma membrane"/>
    <property type="evidence" value="ECO:0000318"/>
    <property type="project" value="GO_Central"/>
</dbReference>
<dbReference type="GO" id="GO:0005975">
    <property type="term" value="P:carbohydrate metabolic process"/>
    <property type="evidence" value="ECO:0007669"/>
    <property type="project" value="InterPro"/>
</dbReference>
<dbReference type="CTD" id="20198370"/>
<dbReference type="eggNOG" id="KOG0471">
    <property type="taxonomic scope" value="Eukaryota"/>
</dbReference>
<dbReference type="Pfam" id="PF00128">
    <property type="entry name" value="Alpha-amylase"/>
    <property type="match status" value="2"/>
</dbReference>
<organism evidence="4 5">
    <name type="scientific">Helobdella robusta</name>
    <name type="common">Californian leech</name>
    <dbReference type="NCBI Taxonomy" id="6412"/>
    <lineage>
        <taxon>Eukaryota</taxon>
        <taxon>Metazoa</taxon>
        <taxon>Spiralia</taxon>
        <taxon>Lophotrochozoa</taxon>
        <taxon>Annelida</taxon>
        <taxon>Clitellata</taxon>
        <taxon>Hirudinea</taxon>
        <taxon>Rhynchobdellida</taxon>
        <taxon>Glossiphoniidae</taxon>
        <taxon>Helobdella</taxon>
    </lineage>
</organism>
<evidence type="ECO:0000259" key="2">
    <source>
        <dbReference type="SMART" id="SM00642"/>
    </source>
</evidence>
<dbReference type="GO" id="GO:0015823">
    <property type="term" value="P:phenylalanine transport"/>
    <property type="evidence" value="ECO:0000318"/>
    <property type="project" value="GO_Central"/>
</dbReference>
<dbReference type="KEGG" id="hro:HELRODRAFT_159582"/>
<reference evidence="3 5" key="2">
    <citation type="journal article" date="2013" name="Nature">
        <title>Insights into bilaterian evolution from three spiralian genomes.</title>
        <authorList>
            <person name="Simakov O."/>
            <person name="Marletaz F."/>
            <person name="Cho S.J."/>
            <person name="Edsinger-Gonzales E."/>
            <person name="Havlak P."/>
            <person name="Hellsten U."/>
            <person name="Kuo D.H."/>
            <person name="Larsson T."/>
            <person name="Lv J."/>
            <person name="Arendt D."/>
            <person name="Savage R."/>
            <person name="Osoegawa K."/>
            <person name="de Jong P."/>
            <person name="Grimwood J."/>
            <person name="Chapman J.A."/>
            <person name="Shapiro H."/>
            <person name="Aerts A."/>
            <person name="Otillar R.P."/>
            <person name="Terry A.Y."/>
            <person name="Boore J.L."/>
            <person name="Grigoriev I.V."/>
            <person name="Lindberg D.R."/>
            <person name="Seaver E.C."/>
            <person name="Weisblat D.A."/>
            <person name="Putnam N.H."/>
            <person name="Rokhsar D.S."/>
        </authorList>
    </citation>
    <scope>NUCLEOTIDE SEQUENCE</scope>
</reference>
<dbReference type="InterPro" id="IPR031984">
    <property type="entry name" value="SLC3A2_N"/>
</dbReference>
<dbReference type="SUPFAM" id="SSF51445">
    <property type="entry name" value="(Trans)glycosidases"/>
    <property type="match status" value="1"/>
</dbReference>
<dbReference type="AlphaFoldDB" id="T1EP70"/>
<evidence type="ECO:0000313" key="4">
    <source>
        <dbReference type="EnsemblMetazoa" id="HelroP159582"/>
    </source>
</evidence>